<dbReference type="CDD" id="cd07377">
    <property type="entry name" value="WHTH_GntR"/>
    <property type="match status" value="1"/>
</dbReference>
<dbReference type="FunFam" id="3.40.1410.10:FF:000008">
    <property type="entry name" value="Transcriptional regulator, GntR family"/>
    <property type="match status" value="1"/>
</dbReference>
<keyword evidence="4" id="KW-0804">Transcription</keyword>
<dbReference type="Proteomes" id="UP000254060">
    <property type="component" value="Unassembled WGS sequence"/>
</dbReference>
<dbReference type="STRING" id="1397694.GCA_000702585_00055"/>
<dbReference type="InterPro" id="IPR000524">
    <property type="entry name" value="Tscrpt_reg_HTH_GntR"/>
</dbReference>
<dbReference type="PANTHER" id="PTHR44846">
    <property type="entry name" value="MANNOSYL-D-GLYCERATE TRANSPORT/METABOLISM SYSTEM REPRESSOR MNGR-RELATED"/>
    <property type="match status" value="1"/>
</dbReference>
<dbReference type="PANTHER" id="PTHR44846:SF4">
    <property type="entry name" value="HTH GNTR-TYPE DOMAIN-CONTAINING PROTEIN"/>
    <property type="match status" value="1"/>
</dbReference>
<name>A0A377FY34_9BACL</name>
<dbReference type="Pfam" id="PF07702">
    <property type="entry name" value="UTRA"/>
    <property type="match status" value="1"/>
</dbReference>
<dbReference type="GO" id="GO:0003677">
    <property type="term" value="F:DNA binding"/>
    <property type="evidence" value="ECO:0007669"/>
    <property type="project" value="UniProtKB-KW"/>
</dbReference>
<dbReference type="InterPro" id="IPR036390">
    <property type="entry name" value="WH_DNA-bd_sf"/>
</dbReference>
<keyword evidence="1" id="KW-0678">Repressor</keyword>
<dbReference type="GO" id="GO:0045892">
    <property type="term" value="P:negative regulation of DNA-templated transcription"/>
    <property type="evidence" value="ECO:0007669"/>
    <property type="project" value="TreeGrafter"/>
</dbReference>
<protein>
    <submittedName>
        <fullName evidence="6">Uncharacterized HTH-type transcriptional regulator yydK</fullName>
    </submittedName>
</protein>
<keyword evidence="2" id="KW-0805">Transcription regulation</keyword>
<dbReference type="SMART" id="SM00866">
    <property type="entry name" value="UTRA"/>
    <property type="match status" value="1"/>
</dbReference>
<dbReference type="SUPFAM" id="SSF64288">
    <property type="entry name" value="Chorismate lyase-like"/>
    <property type="match status" value="1"/>
</dbReference>
<dbReference type="RefSeq" id="WP_024371994.1">
    <property type="nucleotide sequence ID" value="NZ_UGGP01000001.1"/>
</dbReference>
<evidence type="ECO:0000256" key="4">
    <source>
        <dbReference type="ARBA" id="ARBA00023163"/>
    </source>
</evidence>
<accession>A0A377FY34</accession>
<dbReference type="PROSITE" id="PS50949">
    <property type="entry name" value="HTH_GNTR"/>
    <property type="match status" value="1"/>
</dbReference>
<dbReference type="SUPFAM" id="SSF46785">
    <property type="entry name" value="Winged helix' DNA-binding domain"/>
    <property type="match status" value="1"/>
</dbReference>
<dbReference type="Gene3D" id="3.40.1410.10">
    <property type="entry name" value="Chorismate lyase-like"/>
    <property type="match status" value="1"/>
</dbReference>
<dbReference type="InterPro" id="IPR028978">
    <property type="entry name" value="Chorismate_lyase_/UTRA_dom_sf"/>
</dbReference>
<dbReference type="OrthoDB" id="2141316at2"/>
<gene>
    <name evidence="6" type="primary">yydK_2</name>
    <name evidence="6" type="ORF">NCTC13163_02630</name>
</gene>
<evidence type="ECO:0000256" key="3">
    <source>
        <dbReference type="ARBA" id="ARBA00023125"/>
    </source>
</evidence>
<proteinExistence type="predicted"/>
<dbReference type="GO" id="GO:0003700">
    <property type="term" value="F:DNA-binding transcription factor activity"/>
    <property type="evidence" value="ECO:0007669"/>
    <property type="project" value="InterPro"/>
</dbReference>
<organism evidence="6 7">
    <name type="scientific">Exiguobacterium aurantiacum</name>
    <dbReference type="NCBI Taxonomy" id="33987"/>
    <lineage>
        <taxon>Bacteria</taxon>
        <taxon>Bacillati</taxon>
        <taxon>Bacillota</taxon>
        <taxon>Bacilli</taxon>
        <taxon>Bacillales</taxon>
        <taxon>Bacillales Family XII. Incertae Sedis</taxon>
        <taxon>Exiguobacterium</taxon>
    </lineage>
</organism>
<evidence type="ECO:0000313" key="6">
    <source>
        <dbReference type="EMBL" id="STO09213.1"/>
    </source>
</evidence>
<dbReference type="AlphaFoldDB" id="A0A377FY34"/>
<sequence length="236" mass="27434">MAPKYKQVAEQIETDIMNHVYQHTSKLLTEDEYATKYGVSRNTVRKAIEILVNKGYVYQVQGSGVFVRDHYMSDYVNLEKLQGLTSDFSGRKVETRVLDFELTTANEEVAERMKCDVGTPVYYVKRLRLVDDHPFSLEDSYFRKDLVVYLDRNITEKSIYNYFRNDQKLAIGFADRVIYADFLNKEDADLLGLNENDPALLVDNTVYLTNGQIFDVSRSTHHFRHVKMLKVSNIKS</sequence>
<evidence type="ECO:0000256" key="1">
    <source>
        <dbReference type="ARBA" id="ARBA00022491"/>
    </source>
</evidence>
<reference evidence="6 7" key="1">
    <citation type="submission" date="2018-06" db="EMBL/GenBank/DDBJ databases">
        <authorList>
            <consortium name="Pathogen Informatics"/>
            <person name="Doyle S."/>
        </authorList>
    </citation>
    <scope>NUCLEOTIDE SEQUENCE [LARGE SCALE GENOMIC DNA]</scope>
    <source>
        <strain evidence="6 7">NCTC13163</strain>
    </source>
</reference>
<dbReference type="InterPro" id="IPR011663">
    <property type="entry name" value="UTRA"/>
</dbReference>
<dbReference type="Gene3D" id="1.10.10.10">
    <property type="entry name" value="Winged helix-like DNA-binding domain superfamily/Winged helix DNA-binding domain"/>
    <property type="match status" value="1"/>
</dbReference>
<dbReference type="InterPro" id="IPR050679">
    <property type="entry name" value="Bact_HTH_transcr_reg"/>
</dbReference>
<dbReference type="EMBL" id="UGGP01000001">
    <property type="protein sequence ID" value="STO09213.1"/>
    <property type="molecule type" value="Genomic_DNA"/>
</dbReference>
<evidence type="ECO:0000256" key="2">
    <source>
        <dbReference type="ARBA" id="ARBA00023015"/>
    </source>
</evidence>
<dbReference type="InterPro" id="IPR036388">
    <property type="entry name" value="WH-like_DNA-bd_sf"/>
</dbReference>
<dbReference type="PRINTS" id="PR00035">
    <property type="entry name" value="HTHGNTR"/>
</dbReference>
<evidence type="ECO:0000259" key="5">
    <source>
        <dbReference type="PROSITE" id="PS50949"/>
    </source>
</evidence>
<evidence type="ECO:0000313" key="7">
    <source>
        <dbReference type="Proteomes" id="UP000254060"/>
    </source>
</evidence>
<keyword evidence="3" id="KW-0238">DNA-binding</keyword>
<feature type="domain" description="HTH gntR-type" evidence="5">
    <location>
        <begin position="2"/>
        <end position="70"/>
    </location>
</feature>
<dbReference type="Pfam" id="PF00392">
    <property type="entry name" value="GntR"/>
    <property type="match status" value="1"/>
</dbReference>
<dbReference type="SMART" id="SM00345">
    <property type="entry name" value="HTH_GNTR"/>
    <property type="match status" value="1"/>
</dbReference>